<dbReference type="InterPro" id="IPR044532">
    <property type="entry name" value="BRX-like"/>
</dbReference>
<evidence type="ECO:0000256" key="3">
    <source>
        <dbReference type="ARBA" id="ARBA00023242"/>
    </source>
</evidence>
<dbReference type="PANTHER" id="PTHR46058">
    <property type="entry name" value="PROTEIN BREVIS RADIX-LIKE 1"/>
    <property type="match status" value="1"/>
</dbReference>
<keyword evidence="7" id="KW-1185">Reference proteome</keyword>
<evidence type="ECO:0000256" key="1">
    <source>
        <dbReference type="ARBA" id="ARBA00004123"/>
    </source>
</evidence>
<feature type="domain" description="BRX" evidence="5">
    <location>
        <begin position="151"/>
        <end position="206"/>
    </location>
</feature>
<evidence type="ECO:0000313" key="6">
    <source>
        <dbReference type="EMBL" id="CAK9222654.1"/>
    </source>
</evidence>
<evidence type="ECO:0000256" key="2">
    <source>
        <dbReference type="ARBA" id="ARBA00009057"/>
    </source>
</evidence>
<protein>
    <recommendedName>
        <fullName evidence="5">BRX domain-containing protein</fullName>
    </recommendedName>
</protein>
<dbReference type="PANTHER" id="PTHR46058:SF2">
    <property type="entry name" value="PROTEIN BREVIS RADIX-LIKE 3"/>
    <property type="match status" value="1"/>
</dbReference>
<dbReference type="PROSITE" id="PS51514">
    <property type="entry name" value="BRX"/>
    <property type="match status" value="2"/>
</dbReference>
<comment type="similarity">
    <text evidence="2">Belongs to the BRX family.</text>
</comment>
<dbReference type="Proteomes" id="UP001497512">
    <property type="component" value="Chromosome 4"/>
</dbReference>
<evidence type="ECO:0000256" key="4">
    <source>
        <dbReference type="SAM" id="MobiDB-lite"/>
    </source>
</evidence>
<dbReference type="EMBL" id="OZ019896">
    <property type="protein sequence ID" value="CAK9222654.1"/>
    <property type="molecule type" value="Genomic_DNA"/>
</dbReference>
<dbReference type="InterPro" id="IPR013591">
    <property type="entry name" value="Brevis_radix_dom"/>
</dbReference>
<comment type="subcellular location">
    <subcellularLocation>
        <location evidence="1">Nucleus</location>
    </subcellularLocation>
</comment>
<proteinExistence type="inferred from homology"/>
<feature type="region of interest" description="Disordered" evidence="4">
    <location>
        <begin position="1"/>
        <end position="26"/>
    </location>
</feature>
<sequence>MLACMTPKNTDEEAIESTYSDKTSLDTTRPDLRRLKSFTCQVKDLLAKVTAGAYKHSCKPCTTSMYDHDADHAVHPVPYSDTTTEMQSGQFSLPSHQYRYATTPQRAYTTVPSWGAMQGSLADQKLNVMRMAEETRALNGAAPTGKCLPGTEWFSQVELGVFITFISLSNGCNTLKRIRFSRDIFSKREAESWWMENSNRICAIYHVPPFERATNEPTSSSEEEVSILQVPALSVSGVSGYATPAYSAGASRGLSQGASMKSFTAGFSSPAVSSMRDATSVKAESVIDERPNETEGHESEVGCEHIYDDVDENSWVEEDVPGVYLTIMNLPEGGRGLKRVRFSRKKFTEKQAKIWWDENRGRIHKQYL</sequence>
<reference evidence="6" key="1">
    <citation type="submission" date="2024-02" db="EMBL/GenBank/DDBJ databases">
        <authorList>
            <consortium name="ELIXIR-Norway"/>
            <consortium name="Elixir Norway"/>
        </authorList>
    </citation>
    <scope>NUCLEOTIDE SEQUENCE</scope>
</reference>
<evidence type="ECO:0000259" key="5">
    <source>
        <dbReference type="PROSITE" id="PS51514"/>
    </source>
</evidence>
<feature type="domain" description="BRX" evidence="5">
    <location>
        <begin position="313"/>
        <end position="368"/>
    </location>
</feature>
<organism evidence="6 7">
    <name type="scientific">Sphagnum troendelagicum</name>
    <dbReference type="NCBI Taxonomy" id="128251"/>
    <lineage>
        <taxon>Eukaryota</taxon>
        <taxon>Viridiplantae</taxon>
        <taxon>Streptophyta</taxon>
        <taxon>Embryophyta</taxon>
        <taxon>Bryophyta</taxon>
        <taxon>Sphagnophytina</taxon>
        <taxon>Sphagnopsida</taxon>
        <taxon>Sphagnales</taxon>
        <taxon>Sphagnaceae</taxon>
        <taxon>Sphagnum</taxon>
    </lineage>
</organism>
<keyword evidence="3" id="KW-0539">Nucleus</keyword>
<accession>A0ABP0UJ83</accession>
<name>A0ABP0UJ83_9BRYO</name>
<dbReference type="Pfam" id="PF08381">
    <property type="entry name" value="BRX"/>
    <property type="match status" value="2"/>
</dbReference>
<gene>
    <name evidence="6" type="ORF">CSSPTR1EN2_LOCUS16273</name>
</gene>
<feature type="compositionally biased region" description="Polar residues" evidence="4">
    <location>
        <begin position="17"/>
        <end position="26"/>
    </location>
</feature>
<evidence type="ECO:0000313" key="7">
    <source>
        <dbReference type="Proteomes" id="UP001497512"/>
    </source>
</evidence>